<reference evidence="2" key="1">
    <citation type="submission" date="2022-10" db="EMBL/GenBank/DDBJ databases">
        <title>Luteolibacter sp. GHJ8, whole genome shotgun sequencing project.</title>
        <authorList>
            <person name="Zhao G."/>
            <person name="Shen L."/>
        </authorList>
    </citation>
    <scope>NUCLEOTIDE SEQUENCE</scope>
    <source>
        <strain evidence="2">GHJ8</strain>
    </source>
</reference>
<evidence type="ECO:0000313" key="3">
    <source>
        <dbReference type="Proteomes" id="UP001165653"/>
    </source>
</evidence>
<dbReference type="Proteomes" id="UP001165653">
    <property type="component" value="Unassembled WGS sequence"/>
</dbReference>
<gene>
    <name evidence="2" type="ORF">OJ996_05465</name>
</gene>
<sequence>MKPQITSQKMSGPADETHKPKKVVGTGFSDNVAAIIANLTLNGTEIIRRTGRLMFTTREMCEIGRRTGLLGELDENGTNAARQIGAALGRRNLQVLRLRGAGDKWFLPSVTMDEHAREGFWKLALEDRVALYHLIRDSVVRGTHLNGYIGQQPIVLDASFWKTLADHRFTVDGKPLSKFMCPDGNILKRSNPGARSLAEAIEHRLMALIGGLGSCASRPLPIDWENQTTGDDVSDDDCLCHVLAHVAEKNSHPVLCHTPPYYRDDLM</sequence>
<organism evidence="2 3">
    <name type="scientific">Luteolibacter rhizosphaerae</name>
    <dbReference type="NCBI Taxonomy" id="2989719"/>
    <lineage>
        <taxon>Bacteria</taxon>
        <taxon>Pseudomonadati</taxon>
        <taxon>Verrucomicrobiota</taxon>
        <taxon>Verrucomicrobiia</taxon>
        <taxon>Verrucomicrobiales</taxon>
        <taxon>Verrucomicrobiaceae</taxon>
        <taxon>Luteolibacter</taxon>
    </lineage>
</organism>
<feature type="compositionally biased region" description="Polar residues" evidence="1">
    <location>
        <begin position="1"/>
        <end position="10"/>
    </location>
</feature>
<keyword evidence="3" id="KW-1185">Reference proteome</keyword>
<comment type="caution">
    <text evidence="2">The sequence shown here is derived from an EMBL/GenBank/DDBJ whole genome shotgun (WGS) entry which is preliminary data.</text>
</comment>
<name>A0ABT3FZL2_9BACT</name>
<dbReference type="EMBL" id="JAPDDR010000002">
    <property type="protein sequence ID" value="MCW1913008.1"/>
    <property type="molecule type" value="Genomic_DNA"/>
</dbReference>
<dbReference type="RefSeq" id="WP_264512006.1">
    <property type="nucleotide sequence ID" value="NZ_JAPDDR010000002.1"/>
</dbReference>
<evidence type="ECO:0000256" key="1">
    <source>
        <dbReference type="SAM" id="MobiDB-lite"/>
    </source>
</evidence>
<feature type="region of interest" description="Disordered" evidence="1">
    <location>
        <begin position="1"/>
        <end position="22"/>
    </location>
</feature>
<proteinExistence type="predicted"/>
<evidence type="ECO:0000313" key="2">
    <source>
        <dbReference type="EMBL" id="MCW1913008.1"/>
    </source>
</evidence>
<protein>
    <submittedName>
        <fullName evidence="2">Uncharacterized protein</fullName>
    </submittedName>
</protein>
<accession>A0ABT3FZL2</accession>